<organism evidence="1 2">
    <name type="scientific">Aeromicrobium ginsengisoli</name>
    <dbReference type="NCBI Taxonomy" id="363867"/>
    <lineage>
        <taxon>Bacteria</taxon>
        <taxon>Bacillati</taxon>
        <taxon>Actinomycetota</taxon>
        <taxon>Actinomycetes</taxon>
        <taxon>Propionibacteriales</taxon>
        <taxon>Nocardioidaceae</taxon>
        <taxon>Aeromicrobium</taxon>
    </lineage>
</organism>
<evidence type="ECO:0008006" key="3">
    <source>
        <dbReference type="Google" id="ProtNLM"/>
    </source>
</evidence>
<dbReference type="EMBL" id="SDPQ02000001">
    <property type="protein sequence ID" value="KAA1400377.1"/>
    <property type="molecule type" value="Genomic_DNA"/>
</dbReference>
<accession>A0A5M4FJQ6</accession>
<sequence length="98" mass="11377">MAFIQIIEGHTSRGDEIEALSADLEDRTQGRFTVRRSIRTQDRDDPSRFMVIVFFDSYESAMENSNLPETNEFSQKMMELVDGPPTFYNLDVVEDKTF</sequence>
<protein>
    <recommendedName>
        <fullName evidence="3">ABM domain-containing protein</fullName>
    </recommendedName>
</protein>
<evidence type="ECO:0000313" key="2">
    <source>
        <dbReference type="Proteomes" id="UP000380867"/>
    </source>
</evidence>
<proteinExistence type="predicted"/>
<dbReference type="SUPFAM" id="SSF54909">
    <property type="entry name" value="Dimeric alpha+beta barrel"/>
    <property type="match status" value="1"/>
</dbReference>
<name>A0A5M4FJQ6_9ACTN</name>
<dbReference type="InterPro" id="IPR011008">
    <property type="entry name" value="Dimeric_a/b-barrel"/>
</dbReference>
<keyword evidence="2" id="KW-1185">Reference proteome</keyword>
<dbReference type="RefSeq" id="WP_149688470.1">
    <property type="nucleotide sequence ID" value="NZ_SDPQ02000001.1"/>
</dbReference>
<dbReference type="Proteomes" id="UP000380867">
    <property type="component" value="Unassembled WGS sequence"/>
</dbReference>
<dbReference type="OrthoDB" id="3464514at2"/>
<comment type="caution">
    <text evidence="1">The sequence shown here is derived from an EMBL/GenBank/DDBJ whole genome shotgun (WGS) entry which is preliminary data.</text>
</comment>
<dbReference type="AlphaFoldDB" id="A0A5M4FJQ6"/>
<gene>
    <name evidence="1" type="ORF">ESP70_006530</name>
</gene>
<reference evidence="1" key="1">
    <citation type="submission" date="2019-09" db="EMBL/GenBank/DDBJ databases">
        <authorList>
            <person name="Li J."/>
        </authorList>
    </citation>
    <scope>NUCLEOTIDE SEQUENCE [LARGE SCALE GENOMIC DNA]</scope>
    <source>
        <strain evidence="1">JCM 14732</strain>
    </source>
</reference>
<evidence type="ECO:0000313" key="1">
    <source>
        <dbReference type="EMBL" id="KAA1400377.1"/>
    </source>
</evidence>